<accession>A0AAX6G764</accession>
<name>A0AAX6G764_IRIPA</name>
<reference evidence="2" key="2">
    <citation type="submission" date="2023-04" db="EMBL/GenBank/DDBJ databases">
        <authorList>
            <person name="Bruccoleri R.E."/>
            <person name="Oakeley E.J."/>
            <person name="Faust A.-M."/>
            <person name="Dessus-Babus S."/>
            <person name="Altorfer M."/>
            <person name="Burckhardt D."/>
            <person name="Oertli M."/>
            <person name="Naumann U."/>
            <person name="Petersen F."/>
            <person name="Wong J."/>
        </authorList>
    </citation>
    <scope>NUCLEOTIDE SEQUENCE</scope>
    <source>
        <strain evidence="2">GSM-AAB239-AS_SAM_17_03QT</strain>
        <tissue evidence="2">Leaf</tissue>
    </source>
</reference>
<gene>
    <name evidence="2" type="ORF">M6B38_381840</name>
</gene>
<reference evidence="2" key="1">
    <citation type="journal article" date="2023" name="GigaByte">
        <title>Genome assembly of the bearded iris, Iris pallida Lam.</title>
        <authorList>
            <person name="Bruccoleri R.E."/>
            <person name="Oakeley E.J."/>
            <person name="Faust A.M.E."/>
            <person name="Altorfer M."/>
            <person name="Dessus-Babus S."/>
            <person name="Burckhardt D."/>
            <person name="Oertli M."/>
            <person name="Naumann U."/>
            <person name="Petersen F."/>
            <person name="Wong J."/>
        </authorList>
    </citation>
    <scope>NUCLEOTIDE SEQUENCE</scope>
    <source>
        <strain evidence="2">GSM-AAB239-AS_SAM_17_03QT</strain>
    </source>
</reference>
<feature type="compositionally biased region" description="Basic residues" evidence="1">
    <location>
        <begin position="43"/>
        <end position="59"/>
    </location>
</feature>
<feature type="compositionally biased region" description="Basic and acidic residues" evidence="1">
    <location>
        <begin position="80"/>
        <end position="91"/>
    </location>
</feature>
<protein>
    <submittedName>
        <fullName evidence="2">Proline-rich receptor-like protein kinase PERK2</fullName>
    </submittedName>
</protein>
<dbReference type="GO" id="GO:0016301">
    <property type="term" value="F:kinase activity"/>
    <property type="evidence" value="ECO:0007669"/>
    <property type="project" value="UniProtKB-KW"/>
</dbReference>
<sequence length="213" mass="23359">MGGGGGGGGGGRTRTSSEPRHQRRASGFPQPQPPPSAGSRAANHPRRPRRRSPAHRSRPPARSPTSRLLRIEPNPSFFRRPGELHRREPASHRRQQAGGQICCHLGSPSRAGVRRPRSGLGSSLAPPPEPAPPCLVTAGGFDRWLRLPPPRAPIHVDLARRRPDSVETAERRFPSGKNPLLSRLPLSPSLSLCSWFFRGNRFLGESIAVRFFF</sequence>
<dbReference type="AlphaFoldDB" id="A0AAX6G764"/>
<dbReference type="Proteomes" id="UP001140949">
    <property type="component" value="Unassembled WGS sequence"/>
</dbReference>
<keyword evidence="2" id="KW-0808">Transferase</keyword>
<keyword evidence="2" id="KW-0675">Receptor</keyword>
<feature type="region of interest" description="Disordered" evidence="1">
    <location>
        <begin position="1"/>
        <end position="132"/>
    </location>
</feature>
<feature type="compositionally biased region" description="Gly residues" evidence="1">
    <location>
        <begin position="1"/>
        <end position="12"/>
    </location>
</feature>
<organism evidence="2 3">
    <name type="scientific">Iris pallida</name>
    <name type="common">Sweet iris</name>
    <dbReference type="NCBI Taxonomy" id="29817"/>
    <lineage>
        <taxon>Eukaryota</taxon>
        <taxon>Viridiplantae</taxon>
        <taxon>Streptophyta</taxon>
        <taxon>Embryophyta</taxon>
        <taxon>Tracheophyta</taxon>
        <taxon>Spermatophyta</taxon>
        <taxon>Magnoliopsida</taxon>
        <taxon>Liliopsida</taxon>
        <taxon>Asparagales</taxon>
        <taxon>Iridaceae</taxon>
        <taxon>Iridoideae</taxon>
        <taxon>Irideae</taxon>
        <taxon>Iris</taxon>
    </lineage>
</organism>
<evidence type="ECO:0000256" key="1">
    <source>
        <dbReference type="SAM" id="MobiDB-lite"/>
    </source>
</evidence>
<keyword evidence="3" id="KW-1185">Reference proteome</keyword>
<comment type="caution">
    <text evidence="2">The sequence shown here is derived from an EMBL/GenBank/DDBJ whole genome shotgun (WGS) entry which is preliminary data.</text>
</comment>
<dbReference type="EMBL" id="JANAVB010021999">
    <property type="protein sequence ID" value="KAJ6824500.1"/>
    <property type="molecule type" value="Genomic_DNA"/>
</dbReference>
<evidence type="ECO:0000313" key="3">
    <source>
        <dbReference type="Proteomes" id="UP001140949"/>
    </source>
</evidence>
<evidence type="ECO:0000313" key="2">
    <source>
        <dbReference type="EMBL" id="KAJ6824500.1"/>
    </source>
</evidence>
<keyword evidence="2" id="KW-0418">Kinase</keyword>
<proteinExistence type="predicted"/>